<comment type="caution">
    <text evidence="2">The sequence shown here is derived from an EMBL/GenBank/DDBJ whole genome shotgun (WGS) entry which is preliminary data.</text>
</comment>
<dbReference type="InterPro" id="IPR027973">
    <property type="entry name" value="FSAF1-like"/>
</dbReference>
<protein>
    <submittedName>
        <fullName evidence="2">Pre-rRNA processing and 40S ribosomal subunit assembly</fullName>
    </submittedName>
</protein>
<organism evidence="2 3">
    <name type="scientific">Vermiconidia calcicola</name>
    <dbReference type="NCBI Taxonomy" id="1690605"/>
    <lineage>
        <taxon>Eukaryota</taxon>
        <taxon>Fungi</taxon>
        <taxon>Dikarya</taxon>
        <taxon>Ascomycota</taxon>
        <taxon>Pezizomycotina</taxon>
        <taxon>Dothideomycetes</taxon>
        <taxon>Dothideomycetidae</taxon>
        <taxon>Mycosphaerellales</taxon>
        <taxon>Extremaceae</taxon>
        <taxon>Vermiconidia</taxon>
    </lineage>
</organism>
<dbReference type="InterPro" id="IPR053030">
    <property type="entry name" value="Ribosomal_biogenesis_FAF1-like"/>
</dbReference>
<feature type="compositionally biased region" description="Acidic residues" evidence="1">
    <location>
        <begin position="71"/>
        <end position="89"/>
    </location>
</feature>
<evidence type="ECO:0000313" key="2">
    <source>
        <dbReference type="EMBL" id="KAK5545587.1"/>
    </source>
</evidence>
<dbReference type="PANTHER" id="PTHR28096:SF1">
    <property type="entry name" value="PROTEIN FAF1"/>
    <property type="match status" value="1"/>
</dbReference>
<accession>A0AAV9QPE4</accession>
<reference evidence="2 3" key="1">
    <citation type="submission" date="2023-06" db="EMBL/GenBank/DDBJ databases">
        <title>Black Yeasts Isolated from many extreme environments.</title>
        <authorList>
            <person name="Coleine C."/>
            <person name="Stajich J.E."/>
            <person name="Selbmann L."/>
        </authorList>
    </citation>
    <scope>NUCLEOTIDE SEQUENCE [LARGE SCALE GENOMIC DNA]</scope>
    <source>
        <strain evidence="2 3">CCFEE 5887</strain>
    </source>
</reference>
<keyword evidence="3" id="KW-1185">Reference proteome</keyword>
<evidence type="ECO:0000313" key="3">
    <source>
        <dbReference type="Proteomes" id="UP001345827"/>
    </source>
</evidence>
<feature type="compositionally biased region" description="Basic and acidic residues" evidence="1">
    <location>
        <begin position="105"/>
        <end position="121"/>
    </location>
</feature>
<feature type="compositionally biased region" description="Basic and acidic residues" evidence="1">
    <location>
        <begin position="224"/>
        <end position="236"/>
    </location>
</feature>
<proteinExistence type="predicted"/>
<gene>
    <name evidence="2" type="primary">FAF1</name>
    <name evidence="2" type="ORF">LTR25_000594</name>
</gene>
<dbReference type="GO" id="GO:0000462">
    <property type="term" value="P:maturation of SSU-rRNA from tricistronic rRNA transcript (SSU-rRNA, 5.8S rRNA, LSU-rRNA)"/>
    <property type="evidence" value="ECO:0007669"/>
    <property type="project" value="TreeGrafter"/>
</dbReference>
<dbReference type="GO" id="GO:0005730">
    <property type="term" value="C:nucleolus"/>
    <property type="evidence" value="ECO:0007669"/>
    <property type="project" value="TreeGrafter"/>
</dbReference>
<name>A0AAV9QPE4_9PEZI</name>
<evidence type="ECO:0000256" key="1">
    <source>
        <dbReference type="SAM" id="MobiDB-lite"/>
    </source>
</evidence>
<dbReference type="AlphaFoldDB" id="A0AAV9QPE4"/>
<feature type="region of interest" description="Disordered" evidence="1">
    <location>
        <begin position="1"/>
        <end position="155"/>
    </location>
</feature>
<dbReference type="Proteomes" id="UP001345827">
    <property type="component" value="Unassembled WGS sequence"/>
</dbReference>
<feature type="region of interest" description="Disordered" evidence="1">
    <location>
        <begin position="206"/>
        <end position="253"/>
    </location>
</feature>
<dbReference type="PANTHER" id="PTHR28096">
    <property type="entry name" value="PROTEIN FAF1"/>
    <property type="match status" value="1"/>
</dbReference>
<feature type="compositionally biased region" description="Polar residues" evidence="1">
    <location>
        <begin position="1"/>
        <end position="10"/>
    </location>
</feature>
<dbReference type="Pfam" id="PF15375">
    <property type="entry name" value="FSAF1"/>
    <property type="match status" value="1"/>
</dbReference>
<sequence>MYARSPTQMNVLGKRKREVAVVTRQRERTSDDSEPAPAAASDVDQDIFRKYFESTFEPLPESHIATSSLSAEEEEEDDDEIESAQEESSWEGLSDVENTHASVEIVEHRTLEGREDAESRRQQYKTFMSTKPPKEVEQAASRPSDKEADDEDAFEAQNLKHDLDLQRLLKESHLLEQAKSSPAPGTQRHKAVDMRMQSLGSKDSLFHQEKMPLSHRKGILAKATSREAVRRKEAKENGIILEKPSGQARSIARRERGVDVPAVGRFRGGTLKLSRTDILDIQGPARRGGKKGRR</sequence>
<dbReference type="EMBL" id="JAXLQG010000001">
    <property type="protein sequence ID" value="KAK5545587.1"/>
    <property type="molecule type" value="Genomic_DNA"/>
</dbReference>